<comment type="caution">
    <text evidence="1">The sequence shown here is derived from an EMBL/GenBank/DDBJ whole genome shotgun (WGS) entry which is preliminary data.</text>
</comment>
<evidence type="ECO:0000313" key="2">
    <source>
        <dbReference type="Proteomes" id="UP000807504"/>
    </source>
</evidence>
<proteinExistence type="predicted"/>
<gene>
    <name evidence="1" type="ORF">HNY73_010922</name>
</gene>
<reference evidence="1" key="2">
    <citation type="submission" date="2020-06" db="EMBL/GenBank/DDBJ databases">
        <authorList>
            <person name="Sheffer M."/>
        </authorList>
    </citation>
    <scope>NUCLEOTIDE SEQUENCE</scope>
</reference>
<keyword evidence="2" id="KW-1185">Reference proteome</keyword>
<organism evidence="1 2">
    <name type="scientific">Argiope bruennichi</name>
    <name type="common">Wasp spider</name>
    <name type="synonym">Aranea bruennichi</name>
    <dbReference type="NCBI Taxonomy" id="94029"/>
    <lineage>
        <taxon>Eukaryota</taxon>
        <taxon>Metazoa</taxon>
        <taxon>Ecdysozoa</taxon>
        <taxon>Arthropoda</taxon>
        <taxon>Chelicerata</taxon>
        <taxon>Arachnida</taxon>
        <taxon>Araneae</taxon>
        <taxon>Araneomorphae</taxon>
        <taxon>Entelegynae</taxon>
        <taxon>Araneoidea</taxon>
        <taxon>Araneidae</taxon>
        <taxon>Argiope</taxon>
    </lineage>
</organism>
<dbReference type="Proteomes" id="UP000807504">
    <property type="component" value="Unassembled WGS sequence"/>
</dbReference>
<dbReference type="EMBL" id="JABXBU010000030">
    <property type="protein sequence ID" value="KAF8785376.1"/>
    <property type="molecule type" value="Genomic_DNA"/>
</dbReference>
<accession>A0A8T0F2I8</accession>
<dbReference type="AlphaFoldDB" id="A0A8T0F2I8"/>
<reference evidence="1" key="1">
    <citation type="journal article" date="2020" name="bioRxiv">
        <title>Chromosome-level reference genome of the European wasp spider Argiope bruennichi: a resource for studies on range expansion and evolutionary adaptation.</title>
        <authorList>
            <person name="Sheffer M.M."/>
            <person name="Hoppe A."/>
            <person name="Krehenwinkel H."/>
            <person name="Uhl G."/>
            <person name="Kuss A.W."/>
            <person name="Jensen L."/>
            <person name="Jensen C."/>
            <person name="Gillespie R.G."/>
            <person name="Hoff K.J."/>
            <person name="Prost S."/>
        </authorList>
    </citation>
    <scope>NUCLEOTIDE SEQUENCE</scope>
</reference>
<name>A0A8T0F2I8_ARGBR</name>
<sequence length="189" mass="20266">MARSKEIHRRVINCERRLDNTIEAARRGRAGSTVPYGQHWSLIPDSFKGSVAATYPSCIPSRSEDVLRTGTHAHSFVSSPFPPAAPSSSLFFMSLRLSLYPPCPLASLVMTPSPSICARSPALSPCTCLRPGSSCPFPYCGPSTPPPFAPPPTHPALDSSPPPRPFFSCLILLPLSPFALSVLPASLPR</sequence>
<evidence type="ECO:0000313" key="1">
    <source>
        <dbReference type="EMBL" id="KAF8785376.1"/>
    </source>
</evidence>
<protein>
    <submittedName>
        <fullName evidence="1">Uncharacterized protein</fullName>
    </submittedName>
</protein>